<accession>Q08Q46</accession>
<evidence type="ECO:0000313" key="2">
    <source>
        <dbReference type="EMBL" id="ADO74910.1"/>
    </source>
</evidence>
<feature type="region of interest" description="Disordered" evidence="1">
    <location>
        <begin position="102"/>
        <end position="122"/>
    </location>
</feature>
<dbReference type="STRING" id="378806.STAUR_7154"/>
<dbReference type="HOGENOM" id="CLU_164806_0_0_7"/>
<sequence>MRLVLILGLLFLVPGCVVQPRRRAPPRPAAMSHDEAVGQALQLCRSRGYECQLKDARRTSKDVWKVRLDAYTGDARGHLHADYHAYTRELLKVDERVRRRKGEWDDDGHGHVRRRGHSRHDD</sequence>
<dbReference type="AlphaFoldDB" id="Q08Q46"/>
<dbReference type="OrthoDB" id="5383130at2"/>
<dbReference type="KEGG" id="sur:STAUR_7154"/>
<feature type="compositionally biased region" description="Basic residues" evidence="1">
    <location>
        <begin position="111"/>
        <end position="122"/>
    </location>
</feature>
<dbReference type="Proteomes" id="UP000032702">
    <property type="component" value="Unassembled WGS sequence"/>
</dbReference>
<reference evidence="3 5" key="1">
    <citation type="submission" date="2006-04" db="EMBL/GenBank/DDBJ databases">
        <authorList>
            <person name="Nierman W.C."/>
        </authorList>
    </citation>
    <scope>NUCLEOTIDE SEQUENCE [LARGE SCALE GENOMIC DNA]</scope>
    <source>
        <strain evidence="3 5">DW4/3-1</strain>
    </source>
</reference>
<evidence type="ECO:0000313" key="5">
    <source>
        <dbReference type="Proteomes" id="UP000032702"/>
    </source>
</evidence>
<evidence type="ECO:0000313" key="3">
    <source>
        <dbReference type="EMBL" id="EAU62601.1"/>
    </source>
</evidence>
<organism evidence="3 5">
    <name type="scientific">Stigmatella aurantiaca (strain DW4/3-1)</name>
    <dbReference type="NCBI Taxonomy" id="378806"/>
    <lineage>
        <taxon>Bacteria</taxon>
        <taxon>Pseudomonadati</taxon>
        <taxon>Myxococcota</taxon>
        <taxon>Myxococcia</taxon>
        <taxon>Myxococcales</taxon>
        <taxon>Cystobacterineae</taxon>
        <taxon>Archangiaceae</taxon>
        <taxon>Stigmatella</taxon>
    </lineage>
</organism>
<reference evidence="2 4" key="2">
    <citation type="journal article" date="2011" name="Mol. Biol. Evol.">
        <title>Comparative genomic analysis of fruiting body formation in Myxococcales.</title>
        <authorList>
            <person name="Huntley S."/>
            <person name="Hamann N."/>
            <person name="Wegener-Feldbrugge S."/>
            <person name="Treuner-Lange A."/>
            <person name="Kube M."/>
            <person name="Reinhardt R."/>
            <person name="Klages S."/>
            <person name="Muller R."/>
            <person name="Ronning C.M."/>
            <person name="Nierman W.C."/>
            <person name="Sogaard-Andersen L."/>
        </authorList>
    </citation>
    <scope>NUCLEOTIDE SEQUENCE [LARGE SCALE GENOMIC DNA]</scope>
    <source>
        <strain evidence="2 4">DW4/3-1</strain>
    </source>
</reference>
<dbReference type="Proteomes" id="UP000001351">
    <property type="component" value="Chromosome"/>
</dbReference>
<keyword evidence="4" id="KW-1185">Reference proteome</keyword>
<dbReference type="EMBL" id="CP002271">
    <property type="protein sequence ID" value="ADO74910.1"/>
    <property type="molecule type" value="Genomic_DNA"/>
</dbReference>
<gene>
    <name evidence="2" type="ordered locus">STAUR_7154</name>
    <name evidence="3" type="ORF">STIAU_0030</name>
</gene>
<dbReference type="EMBL" id="AAMD01000222">
    <property type="protein sequence ID" value="EAU62601.1"/>
    <property type="molecule type" value="Genomic_DNA"/>
</dbReference>
<proteinExistence type="predicted"/>
<name>Q08Q46_STIAD</name>
<evidence type="ECO:0000313" key="4">
    <source>
        <dbReference type="Proteomes" id="UP000001351"/>
    </source>
</evidence>
<protein>
    <submittedName>
        <fullName evidence="2">Conserved uncharacterized protein</fullName>
    </submittedName>
</protein>
<evidence type="ECO:0000256" key="1">
    <source>
        <dbReference type="SAM" id="MobiDB-lite"/>
    </source>
</evidence>